<dbReference type="EMBL" id="GBRH01261557">
    <property type="protein sequence ID" value="JAD36338.1"/>
    <property type="molecule type" value="Transcribed_RNA"/>
</dbReference>
<reference evidence="1" key="2">
    <citation type="journal article" date="2015" name="Data Brief">
        <title>Shoot transcriptome of the giant reed, Arundo donax.</title>
        <authorList>
            <person name="Barrero R.A."/>
            <person name="Guerrero F.D."/>
            <person name="Moolhuijzen P."/>
            <person name="Goolsby J.A."/>
            <person name="Tidwell J."/>
            <person name="Bellgard S.E."/>
            <person name="Bellgard M.I."/>
        </authorList>
    </citation>
    <scope>NUCLEOTIDE SEQUENCE</scope>
    <source>
        <tissue evidence="1">Shoot tissue taken approximately 20 cm above the soil surface</tissue>
    </source>
</reference>
<sequence>MVASYACTNDVSVLFFED</sequence>
<name>A0A0A8ZF82_ARUDO</name>
<organism evidence="1">
    <name type="scientific">Arundo donax</name>
    <name type="common">Giant reed</name>
    <name type="synonym">Donax arundinaceus</name>
    <dbReference type="NCBI Taxonomy" id="35708"/>
    <lineage>
        <taxon>Eukaryota</taxon>
        <taxon>Viridiplantae</taxon>
        <taxon>Streptophyta</taxon>
        <taxon>Embryophyta</taxon>
        <taxon>Tracheophyta</taxon>
        <taxon>Spermatophyta</taxon>
        <taxon>Magnoliopsida</taxon>
        <taxon>Liliopsida</taxon>
        <taxon>Poales</taxon>
        <taxon>Poaceae</taxon>
        <taxon>PACMAD clade</taxon>
        <taxon>Arundinoideae</taxon>
        <taxon>Arundineae</taxon>
        <taxon>Arundo</taxon>
    </lineage>
</organism>
<protein>
    <submittedName>
        <fullName evidence="1">Uncharacterized protein</fullName>
    </submittedName>
</protein>
<reference evidence="1" key="1">
    <citation type="submission" date="2014-09" db="EMBL/GenBank/DDBJ databases">
        <authorList>
            <person name="Magalhaes I.L.F."/>
            <person name="Oliveira U."/>
            <person name="Santos F.R."/>
            <person name="Vidigal T.H.D.A."/>
            <person name="Brescovit A.D."/>
            <person name="Santos A.J."/>
        </authorList>
    </citation>
    <scope>NUCLEOTIDE SEQUENCE</scope>
    <source>
        <tissue evidence="1">Shoot tissue taken approximately 20 cm above the soil surface</tissue>
    </source>
</reference>
<evidence type="ECO:0000313" key="1">
    <source>
        <dbReference type="EMBL" id="JAD36338.1"/>
    </source>
</evidence>
<dbReference type="AlphaFoldDB" id="A0A0A8ZF82"/>
<accession>A0A0A8ZF82</accession>
<proteinExistence type="predicted"/>